<reference evidence="2 3" key="1">
    <citation type="submission" date="2021-05" db="EMBL/GenBank/DDBJ databases">
        <title>A novel Methanospirillum isolate from a pyrite-forming mixed culture.</title>
        <authorList>
            <person name="Bunk B."/>
            <person name="Sproer C."/>
            <person name="Spring S."/>
            <person name="Pester M."/>
        </authorList>
    </citation>
    <scope>NUCLEOTIDE SEQUENCE [LARGE SCALE GENOMIC DNA]</scope>
    <source>
        <strain evidence="2 3">J.3.6.1-F.2.7.3</strain>
    </source>
</reference>
<gene>
    <name evidence="2" type="ORF">KHC33_15300</name>
</gene>
<feature type="compositionally biased region" description="Basic and acidic residues" evidence="1">
    <location>
        <begin position="367"/>
        <end position="377"/>
    </location>
</feature>
<organism evidence="2 3">
    <name type="scientific">Methanospirillum purgamenti</name>
    <dbReference type="NCBI Taxonomy" id="2834276"/>
    <lineage>
        <taxon>Archaea</taxon>
        <taxon>Methanobacteriati</taxon>
        <taxon>Methanobacteriota</taxon>
        <taxon>Stenosarchaea group</taxon>
        <taxon>Methanomicrobia</taxon>
        <taxon>Methanomicrobiales</taxon>
        <taxon>Methanospirillaceae</taxon>
        <taxon>Methanospirillum</taxon>
    </lineage>
</organism>
<dbReference type="AlphaFoldDB" id="A0A8E7EJI8"/>
<dbReference type="GeneID" id="65098578"/>
<feature type="region of interest" description="Disordered" evidence="1">
    <location>
        <begin position="362"/>
        <end position="388"/>
    </location>
</feature>
<evidence type="ECO:0000313" key="2">
    <source>
        <dbReference type="EMBL" id="QVV88666.1"/>
    </source>
</evidence>
<sequence length="1036" mass="116995">MSQVVFIREAASILCREGQVVELRTLGERTHYGYYTDFDKLARDAAVLDTTPGISGIYITINEVNPALLSRCANRIKKSGQKEPQTADGDIIRRKWLPIDIDPVRPSGISSSEAEHQAALKKAESIAAFLKELGWPDPVTADSGNGAHLLYRIDLPSDPKSTTLIRDCLKTLGQFFSDDQSAIDITVSNPARIWKLYGTRSRKGDHTPDRPHRTSHLTRTPETIHQVSDGLLQALASLYEPPESENPDLSHKGGKIPAIDLGDWLTTHGFAYTEKPYQSGRLFVFAECPFSTAHKDGAYAIQFANGAIFAGCHHHSCGGSTQRWQELKNRYDTQGNEPKPDYETRIRRRIQDRAQIKAIRDGYGSEPKGETRTTFEREQEENPGFSEEQDIHEEVTRIVHKGDPITYLVDTFARRHEGDEIVAKCLLMSLASRSVVNSKGLHVLVTGESGKGKSHAFETMLDLIPEEYRLSGRMSDKALFYLKDLRKGSVICMDDVSLSTQMQETLKGVTTSFREPFIYRTVDKDRNCLTRIIPERCLWWIAKVEGTGDDQIWNRMLTTWIDDSQKQDDRVLARELAAAAKPASVVPDLTREMRICRAIWNKIDSVSVVIPYAERIRFTNSKNRRNSSMLLDLIRSIAVMNQYQRERREIHGIVEIVARKEDFEQAKEIYLKLNGESGGQLTKLTSIENMLVQAIRTSGKATITVKEMQKMINRSQSTISRILAGNPDKVQYQGLLEKCPPLSFYDRSELAEDGGYRRGRVYTWDHEMDEQWSAGVLCWLDEPNDDRRPGPGDDMDLCTPMHDLCTKECIQTAEGPSTISENNHQELDSSGAMQTSDHESTSLGDEPTMTPVQVHHAYQDHESENNMLDLINTNNTSDTSMHSGTDNACIAVHSMNTSKGLEQDRGKQDERLLLPDIDPYSFLMVERMQNRVCDSCGNKGVRYRERGLSRPGEKEQHMICERCYSAAVSRQVLSIRAIPGILPLGTMVKTDRSLGRCHLCNLHPITRLDEETKIGLCESCYYREKWSNHSRAGEKS</sequence>
<evidence type="ECO:0000256" key="1">
    <source>
        <dbReference type="SAM" id="MobiDB-lite"/>
    </source>
</evidence>
<keyword evidence="3" id="KW-1185">Reference proteome</keyword>
<dbReference type="RefSeq" id="WP_214419475.1">
    <property type="nucleotide sequence ID" value="NZ_CP075546.1"/>
</dbReference>
<protein>
    <submittedName>
        <fullName evidence="2">Uncharacterized protein</fullName>
    </submittedName>
</protein>
<dbReference type="EMBL" id="CP075546">
    <property type="protein sequence ID" value="QVV88666.1"/>
    <property type="molecule type" value="Genomic_DNA"/>
</dbReference>
<evidence type="ECO:0000313" key="3">
    <source>
        <dbReference type="Proteomes" id="UP000680656"/>
    </source>
</evidence>
<proteinExistence type="predicted"/>
<feature type="region of interest" description="Disordered" evidence="1">
    <location>
        <begin position="817"/>
        <end position="844"/>
    </location>
</feature>
<dbReference type="KEGG" id="mrtj:KHC33_15300"/>
<name>A0A8E7EJI8_9EURY</name>
<dbReference type="Proteomes" id="UP000680656">
    <property type="component" value="Chromosome"/>
</dbReference>
<accession>A0A8E7EJI8</accession>